<dbReference type="InterPro" id="IPR013780">
    <property type="entry name" value="Glyco_hydro_b"/>
</dbReference>
<dbReference type="InterPro" id="IPR040671">
    <property type="entry name" value="Pullulanase_N2"/>
</dbReference>
<dbReference type="SUPFAM" id="SSF51011">
    <property type="entry name" value="Glycosyl hydrolase domain"/>
    <property type="match status" value="1"/>
</dbReference>
<comment type="caution">
    <text evidence="3">The sequence shown here is derived from an EMBL/GenBank/DDBJ whole genome shotgun (WGS) entry which is preliminary data.</text>
</comment>
<evidence type="ECO:0000259" key="2">
    <source>
        <dbReference type="SMART" id="SM00642"/>
    </source>
</evidence>
<name>A0ABP8KI28_9MICO</name>
<dbReference type="Pfam" id="PF02806">
    <property type="entry name" value="Alpha-amylase_C"/>
    <property type="match status" value="1"/>
</dbReference>
<reference evidence="4" key="1">
    <citation type="journal article" date="2019" name="Int. J. Syst. Evol. Microbiol.">
        <title>The Global Catalogue of Microorganisms (GCM) 10K type strain sequencing project: providing services to taxonomists for standard genome sequencing and annotation.</title>
        <authorList>
            <consortium name="The Broad Institute Genomics Platform"/>
            <consortium name="The Broad Institute Genome Sequencing Center for Infectious Disease"/>
            <person name="Wu L."/>
            <person name="Ma J."/>
        </authorList>
    </citation>
    <scope>NUCLEOTIDE SEQUENCE [LARGE SCALE GENOMIC DNA]</scope>
    <source>
        <strain evidence="4">JCM 17809</strain>
    </source>
</reference>
<dbReference type="InterPro" id="IPR006047">
    <property type="entry name" value="GH13_cat_dom"/>
</dbReference>
<accession>A0ABP8KI28</accession>
<dbReference type="SMART" id="SM00642">
    <property type="entry name" value="Aamy"/>
    <property type="match status" value="1"/>
</dbReference>
<feature type="signal peptide" evidence="1">
    <location>
        <begin position="1"/>
        <end position="25"/>
    </location>
</feature>
<dbReference type="CDD" id="cd12962">
    <property type="entry name" value="X25_BaPul_like"/>
    <property type="match status" value="2"/>
</dbReference>
<organism evidence="3 4">
    <name type="scientific">Fodinibacter luteus</name>
    <dbReference type="NCBI Taxonomy" id="552064"/>
    <lineage>
        <taxon>Bacteria</taxon>
        <taxon>Bacillati</taxon>
        <taxon>Actinomycetota</taxon>
        <taxon>Actinomycetes</taxon>
        <taxon>Micrococcales</taxon>
        <taxon>Intrasporangiaceae</taxon>
        <taxon>Fodinibacter (ex Wang et al. 2009)</taxon>
    </lineage>
</organism>
<dbReference type="Pfam" id="PF00128">
    <property type="entry name" value="Alpha-amylase"/>
    <property type="match status" value="1"/>
</dbReference>
<feature type="chain" id="PRO_5047085833" description="Glycosyl hydrolase family 13 catalytic domain-containing protein" evidence="1">
    <location>
        <begin position="26"/>
        <end position="1173"/>
    </location>
</feature>
<dbReference type="Pfam" id="PF17967">
    <property type="entry name" value="Pullulanase_N2"/>
    <property type="match status" value="1"/>
</dbReference>
<dbReference type="RefSeq" id="WP_345205859.1">
    <property type="nucleotide sequence ID" value="NZ_BAABGM010000014.1"/>
</dbReference>
<keyword evidence="4" id="KW-1185">Reference proteome</keyword>
<dbReference type="Pfam" id="PF22058">
    <property type="entry name" value="X25_BaPul_like"/>
    <property type="match status" value="3"/>
</dbReference>
<feature type="domain" description="Glycosyl hydrolase family 13 catalytic" evidence="2">
    <location>
        <begin position="165"/>
        <end position="643"/>
    </location>
</feature>
<dbReference type="SUPFAM" id="SSF51445">
    <property type="entry name" value="(Trans)glycosidases"/>
    <property type="match status" value="1"/>
</dbReference>
<dbReference type="Gene3D" id="2.60.40.1180">
    <property type="entry name" value="Golgi alpha-mannosidase II"/>
    <property type="match status" value="1"/>
</dbReference>
<dbReference type="InterPro" id="IPR017853">
    <property type="entry name" value="GH"/>
</dbReference>
<dbReference type="InterPro" id="IPR013783">
    <property type="entry name" value="Ig-like_fold"/>
</dbReference>
<dbReference type="EMBL" id="BAABGM010000014">
    <property type="protein sequence ID" value="GAA4406957.1"/>
    <property type="molecule type" value="Genomic_DNA"/>
</dbReference>
<dbReference type="InterPro" id="IPR006048">
    <property type="entry name" value="A-amylase/branching_C"/>
</dbReference>
<dbReference type="InterPro" id="IPR014756">
    <property type="entry name" value="Ig_E-set"/>
</dbReference>
<dbReference type="CDD" id="cd11339">
    <property type="entry name" value="AmyAc_bac_CMD_like_2"/>
    <property type="match status" value="1"/>
</dbReference>
<dbReference type="Proteomes" id="UP001500945">
    <property type="component" value="Unassembled WGS sequence"/>
</dbReference>
<dbReference type="PANTHER" id="PTHR10357:SF209">
    <property type="entry name" value="PERIPLASMIC ALPHA-AMYLASE"/>
    <property type="match status" value="1"/>
</dbReference>
<proteinExistence type="predicted"/>
<sequence>MPGPRRLYAVAAGAALALAPAVVTAAPAAADHTDVPERVTLMGSLMDELGCTADWSETCQATDLLPVAGSTSLFAGTFTVPKGSYEYKVRLDGSWTESYGDATFGLGGNIPLAIEQTSELRFTYDHETHRVAVGPAEPAGGLTGADRALATDSLRKDLTRENFYFVMADRFENGDATNDTAGIAGTRLEHGFDPTSQGFYHGGDLQGIIDRLDYIEDLGTTAIWMTPSFKNKPVQGEPGNESAGYHGYWITDFTQIDPHLGTNDELKTLIDLAHDRGMKVFFDIITNHTADVLDYPDSAYDANGQVPYKTKAEAPYKDAEGDEFDDRDFTFIGDPFPDVDPEVTFPYEPTFRDPGDDKVKVPGWLNDPTMYHNRGTSTFSGENSEYGDFPSGKRSALDDLWTERPQVVEGMIDIYETWVEDAGVDGFRIDTVKHVNMDFWKQFGPALQGYAASVGNDDFFMFGEVYDADPRFMSQYTTEGRLQATVDFGFQGSGVNFAKGKPTSELRDFYALDDYFTDADSNAYSLPTFLGNHDMGRVGSFLRQGTGWTDTQLLQRDELAHSLMYLTRGQPVVYYGDEQGFSAPPDVPGGIGDQRAREDMFESQVALHNDSYDLIGTDATTADANFDAAHPLYRHIAGLAELREEHPALADGAQVHRYASSDAGIFAFSRMDADEQVEYVVAVNNADATKTATFDTYQPQNAMLKGVWPASVAKQRLKTDTEGRVTVTVPPRSAVVYRANSTLRADNDAPAPVFTAPGTAGIVTGRAEVGVTVPGGDFSQVTFAWRPVGTTDWQVLGTDDNAPYRVFHDVRRLAQGTPVEYRAIARDHDGDLGVVSTSAVVGQPQPPADPGIVLGPITQPDAVSVPGSHGSEIGCTGGSNAGDWDPACDLVQLTLRADQVWEGTFDPDPGQYAFKAAINRSWDENYGAGGNRNGSDIPYSTDGGDVKFYFDYRTKWVTNTELDPILVATGDFQSELGCPADGDAGCLRSWLQDPDRDGTYSFSTIDIPAGTYAVSVGSAGPVEFTVPEGLATTISYQNSSGAISVDFFAPDFGPDLSAARASWLTPEVISWNLPDDRGSWAYRLHWGPAGSLELDAETVGGSSIPLSLDPAGLPAALASQYPKLEDDEVLRLTKKQAKDAGRIAGAGQIAVVAYDELGRVVQATGVEVVGDIG</sequence>
<dbReference type="Gene3D" id="2.60.40.1130">
    <property type="entry name" value="Rab geranylgeranyltransferase alpha-subunit, insert domain"/>
    <property type="match status" value="1"/>
</dbReference>
<dbReference type="PANTHER" id="PTHR10357">
    <property type="entry name" value="ALPHA-AMYLASE FAMILY MEMBER"/>
    <property type="match status" value="1"/>
</dbReference>
<dbReference type="Gene3D" id="3.20.20.80">
    <property type="entry name" value="Glycosidases"/>
    <property type="match status" value="2"/>
</dbReference>
<protein>
    <recommendedName>
        <fullName evidence="2">Glycosyl hydrolase family 13 catalytic domain-containing protein</fullName>
    </recommendedName>
</protein>
<evidence type="ECO:0000313" key="3">
    <source>
        <dbReference type="EMBL" id="GAA4406957.1"/>
    </source>
</evidence>
<dbReference type="InterPro" id="IPR054409">
    <property type="entry name" value="X25_BaPul-like"/>
</dbReference>
<dbReference type="SUPFAM" id="SSF81296">
    <property type="entry name" value="E set domains"/>
    <property type="match status" value="1"/>
</dbReference>
<keyword evidence="1" id="KW-0732">Signal</keyword>
<dbReference type="Gene3D" id="2.60.40.10">
    <property type="entry name" value="Immunoglobulins"/>
    <property type="match status" value="3"/>
</dbReference>
<gene>
    <name evidence="3" type="ORF">GCM10023168_22480</name>
</gene>
<evidence type="ECO:0000313" key="4">
    <source>
        <dbReference type="Proteomes" id="UP001500945"/>
    </source>
</evidence>
<evidence type="ECO:0000256" key="1">
    <source>
        <dbReference type="SAM" id="SignalP"/>
    </source>
</evidence>